<evidence type="ECO:0000256" key="4">
    <source>
        <dbReference type="ARBA" id="ARBA00022741"/>
    </source>
</evidence>
<dbReference type="NCBIfam" id="TIGR00073">
    <property type="entry name" value="hypB"/>
    <property type="match status" value="1"/>
</dbReference>
<dbReference type="SUPFAM" id="SSF52540">
    <property type="entry name" value="P-loop containing nucleoside triphosphate hydrolases"/>
    <property type="match status" value="1"/>
</dbReference>
<evidence type="ECO:0000256" key="1">
    <source>
        <dbReference type="ARBA" id="ARBA00006211"/>
    </source>
</evidence>
<feature type="compositionally biased region" description="Basic and acidic residues" evidence="9">
    <location>
        <begin position="72"/>
        <end position="83"/>
    </location>
</feature>
<name>A0A6S7C1G6_9BURK</name>
<evidence type="ECO:0000256" key="9">
    <source>
        <dbReference type="SAM" id="MobiDB-lite"/>
    </source>
</evidence>
<keyword evidence="12" id="KW-1185">Reference proteome</keyword>
<evidence type="ECO:0000256" key="5">
    <source>
        <dbReference type="ARBA" id="ARBA00022801"/>
    </source>
</evidence>
<dbReference type="InterPro" id="IPR027417">
    <property type="entry name" value="P-loop_NTPase"/>
</dbReference>
<keyword evidence="5" id="KW-0378">Hydrolase</keyword>
<feature type="region of interest" description="Disordered" evidence="9">
    <location>
        <begin position="18"/>
        <end position="92"/>
    </location>
</feature>
<accession>A0A6S7C1G6</accession>
<evidence type="ECO:0000256" key="7">
    <source>
        <dbReference type="ARBA" id="ARBA00023134"/>
    </source>
</evidence>
<protein>
    <recommendedName>
        <fullName evidence="8">Hydrogenase maturation factor HypB</fullName>
    </recommendedName>
</protein>
<feature type="compositionally biased region" description="Basic residues" evidence="9">
    <location>
        <begin position="57"/>
        <end position="71"/>
    </location>
</feature>
<evidence type="ECO:0000256" key="6">
    <source>
        <dbReference type="ARBA" id="ARBA00022833"/>
    </source>
</evidence>
<evidence type="ECO:0000256" key="8">
    <source>
        <dbReference type="ARBA" id="ARBA00035238"/>
    </source>
</evidence>
<dbReference type="AlphaFoldDB" id="A0A6S7C1G6"/>
<keyword evidence="3" id="KW-0479">Metal-binding</keyword>
<keyword evidence="6" id="KW-0862">Zinc</keyword>
<keyword evidence="2" id="KW-0533">Nickel</keyword>
<keyword evidence="7" id="KW-0342">GTP-binding</keyword>
<evidence type="ECO:0000313" key="11">
    <source>
        <dbReference type="EMBL" id="CAB3799149.1"/>
    </source>
</evidence>
<dbReference type="Pfam" id="PF02492">
    <property type="entry name" value="cobW"/>
    <property type="match status" value="1"/>
</dbReference>
<dbReference type="GO" id="GO:0051604">
    <property type="term" value="P:protein maturation"/>
    <property type="evidence" value="ECO:0007669"/>
    <property type="project" value="InterPro"/>
</dbReference>
<reference evidence="11 12" key="1">
    <citation type="submission" date="2020-04" db="EMBL/GenBank/DDBJ databases">
        <authorList>
            <person name="De Canck E."/>
        </authorList>
    </citation>
    <scope>NUCLEOTIDE SEQUENCE [LARGE SCALE GENOMIC DNA]</scope>
    <source>
        <strain evidence="11 12">LMG 28138</strain>
    </source>
</reference>
<sequence length="328" mass="35291">MCTTCGCSKGAHTVYTDSQTGERIETPRDGASGAAPEPGSWRQLATRASASSVAAHLHARAHAHSHPHSHPHPHDRAHPDAHGGNEASLDDTRAPGAEAALVAATHGTTIALEQDVLAKNQSIAEDNRAWLASREIVALNLVSSPGAGKTTLLERTIRDLRGTLPIQVIEGDQATLNDAERIRATGCRVVQINTGTGCHLDAGMVSRALEQLDPPPRSWLMIENVGNLVCPALFDLGEQAKVVILSVAEGEDKPLKYPHMFRASRLMLLSKIDLLPHLHFDVERCIAYARQINPLIDVLQVSAQTGAGMQAWYAWLQAVVSDTTETVR</sequence>
<evidence type="ECO:0000259" key="10">
    <source>
        <dbReference type="Pfam" id="PF02492"/>
    </source>
</evidence>
<evidence type="ECO:0000256" key="3">
    <source>
        <dbReference type="ARBA" id="ARBA00022723"/>
    </source>
</evidence>
<dbReference type="GO" id="GO:0003924">
    <property type="term" value="F:GTPase activity"/>
    <property type="evidence" value="ECO:0007669"/>
    <property type="project" value="InterPro"/>
</dbReference>
<organism evidence="11 12">
    <name type="scientific">Pararobbsia alpina</name>
    <dbReference type="NCBI Taxonomy" id="621374"/>
    <lineage>
        <taxon>Bacteria</taxon>
        <taxon>Pseudomonadati</taxon>
        <taxon>Pseudomonadota</taxon>
        <taxon>Betaproteobacteria</taxon>
        <taxon>Burkholderiales</taxon>
        <taxon>Burkholderiaceae</taxon>
        <taxon>Pararobbsia</taxon>
    </lineage>
</organism>
<feature type="domain" description="CobW/HypB/UreG nucleotide-binding" evidence="10">
    <location>
        <begin position="140"/>
        <end position="299"/>
    </location>
</feature>
<dbReference type="RefSeq" id="WP_175107234.1">
    <property type="nucleotide sequence ID" value="NZ_CADIKM010000032.1"/>
</dbReference>
<dbReference type="GO" id="GO:0008270">
    <property type="term" value="F:zinc ion binding"/>
    <property type="evidence" value="ECO:0007669"/>
    <property type="project" value="TreeGrafter"/>
</dbReference>
<dbReference type="PANTHER" id="PTHR30134:SF2">
    <property type="entry name" value="HYDROGENASE MATURATION FACTOR HYPB"/>
    <property type="match status" value="1"/>
</dbReference>
<gene>
    <name evidence="11" type="primary">ureG_2</name>
    <name evidence="11" type="ORF">LMG28138_04596</name>
</gene>
<dbReference type="PANTHER" id="PTHR30134">
    <property type="entry name" value="HYDROGENASE PROTEIN ASSEMBLY PROTEIN, NICKEL CHAPERONE"/>
    <property type="match status" value="1"/>
</dbReference>
<evidence type="ECO:0000313" key="12">
    <source>
        <dbReference type="Proteomes" id="UP000494115"/>
    </source>
</evidence>
<dbReference type="Proteomes" id="UP000494115">
    <property type="component" value="Unassembled WGS sequence"/>
</dbReference>
<dbReference type="EMBL" id="CADIKM010000032">
    <property type="protein sequence ID" value="CAB3799149.1"/>
    <property type="molecule type" value="Genomic_DNA"/>
</dbReference>
<comment type="similarity">
    <text evidence="1">Belongs to the SIMIBI class G3E GTPase family. HypB/HupM subfamily.</text>
</comment>
<dbReference type="Gene3D" id="3.40.50.300">
    <property type="entry name" value="P-loop containing nucleotide triphosphate hydrolases"/>
    <property type="match status" value="1"/>
</dbReference>
<dbReference type="InterPro" id="IPR004392">
    <property type="entry name" value="Hyd_mat_HypB"/>
</dbReference>
<dbReference type="GO" id="GO:0016151">
    <property type="term" value="F:nickel cation binding"/>
    <property type="evidence" value="ECO:0007669"/>
    <property type="project" value="InterPro"/>
</dbReference>
<dbReference type="InterPro" id="IPR003495">
    <property type="entry name" value="CobW/HypB/UreG_nucleotide-bd"/>
</dbReference>
<dbReference type="CDD" id="cd05390">
    <property type="entry name" value="HypB"/>
    <property type="match status" value="1"/>
</dbReference>
<dbReference type="GO" id="GO:0005525">
    <property type="term" value="F:GTP binding"/>
    <property type="evidence" value="ECO:0007669"/>
    <property type="project" value="UniProtKB-KW"/>
</dbReference>
<keyword evidence="4" id="KW-0547">Nucleotide-binding</keyword>
<proteinExistence type="inferred from homology"/>
<evidence type="ECO:0000256" key="2">
    <source>
        <dbReference type="ARBA" id="ARBA00022596"/>
    </source>
</evidence>